<name>A0A086ZY50_9BIFI</name>
<dbReference type="GO" id="GO:0006310">
    <property type="term" value="P:DNA recombination"/>
    <property type="evidence" value="ECO:0007669"/>
    <property type="project" value="UniProtKB-KW"/>
</dbReference>
<proteinExistence type="inferred from homology"/>
<dbReference type="Pfam" id="PF00589">
    <property type="entry name" value="Phage_integrase"/>
    <property type="match status" value="1"/>
</dbReference>
<feature type="domain" description="Tyr recombinase" evidence="5">
    <location>
        <begin position="168"/>
        <end position="371"/>
    </location>
</feature>
<dbReference type="InterPro" id="IPR050808">
    <property type="entry name" value="Phage_Integrase"/>
</dbReference>
<evidence type="ECO:0000259" key="5">
    <source>
        <dbReference type="PROSITE" id="PS51898"/>
    </source>
</evidence>
<dbReference type="EMBL" id="JGYS01000022">
    <property type="protein sequence ID" value="KFI51450.1"/>
    <property type="molecule type" value="Genomic_DNA"/>
</dbReference>
<protein>
    <submittedName>
        <fullName evidence="6">Phage integrase family protein</fullName>
    </submittedName>
</protein>
<dbReference type="STRING" id="1437609.BCAL_1183"/>
<dbReference type="PROSITE" id="PS51898">
    <property type="entry name" value="TYR_RECOMBINASE"/>
    <property type="match status" value="1"/>
</dbReference>
<dbReference type="Pfam" id="PF22022">
    <property type="entry name" value="Phage_int_M"/>
    <property type="match status" value="1"/>
</dbReference>
<dbReference type="InterPro" id="IPR002104">
    <property type="entry name" value="Integrase_catalytic"/>
</dbReference>
<keyword evidence="4" id="KW-0233">DNA recombination</keyword>
<evidence type="ECO:0000313" key="6">
    <source>
        <dbReference type="EMBL" id="KFI51450.1"/>
    </source>
</evidence>
<evidence type="ECO:0000256" key="4">
    <source>
        <dbReference type="ARBA" id="ARBA00023172"/>
    </source>
</evidence>
<evidence type="ECO:0000256" key="3">
    <source>
        <dbReference type="ARBA" id="ARBA00023125"/>
    </source>
</evidence>
<dbReference type="GO" id="GO:0003677">
    <property type="term" value="F:DNA binding"/>
    <property type="evidence" value="ECO:0007669"/>
    <property type="project" value="UniProtKB-KW"/>
</dbReference>
<dbReference type="Gene3D" id="1.10.150.130">
    <property type="match status" value="1"/>
</dbReference>
<dbReference type="InterPro" id="IPR011010">
    <property type="entry name" value="DNA_brk_join_enz"/>
</dbReference>
<evidence type="ECO:0000256" key="2">
    <source>
        <dbReference type="ARBA" id="ARBA00022908"/>
    </source>
</evidence>
<dbReference type="InterPro" id="IPR053876">
    <property type="entry name" value="Phage_int_M"/>
</dbReference>
<comment type="similarity">
    <text evidence="1">Belongs to the 'phage' integrase family.</text>
</comment>
<dbReference type="eggNOG" id="COG4974">
    <property type="taxonomic scope" value="Bacteria"/>
</dbReference>
<evidence type="ECO:0000313" key="7">
    <source>
        <dbReference type="Proteomes" id="UP000029072"/>
    </source>
</evidence>
<accession>A0A086ZY50</accession>
<reference evidence="6 7" key="1">
    <citation type="submission" date="2014-03" db="EMBL/GenBank/DDBJ databases">
        <title>Genomics of Bifidobacteria.</title>
        <authorList>
            <person name="Ventura M."/>
            <person name="Milani C."/>
            <person name="Lugli G.A."/>
        </authorList>
    </citation>
    <scope>NUCLEOTIDE SEQUENCE [LARGE SCALE GENOMIC DNA]</scope>
    <source>
        <strain evidence="6 7">DSM 23973</strain>
    </source>
</reference>
<dbReference type="CDD" id="cd01189">
    <property type="entry name" value="INT_ICEBs1_C_like"/>
    <property type="match status" value="1"/>
</dbReference>
<dbReference type="InterPro" id="IPR013762">
    <property type="entry name" value="Integrase-like_cat_sf"/>
</dbReference>
<dbReference type="PANTHER" id="PTHR30629:SF2">
    <property type="entry name" value="PROPHAGE INTEGRASE INTS-RELATED"/>
    <property type="match status" value="1"/>
</dbReference>
<keyword evidence="2" id="KW-0229">DNA integration</keyword>
<dbReference type="InterPro" id="IPR010998">
    <property type="entry name" value="Integrase_recombinase_N"/>
</dbReference>
<dbReference type="GO" id="GO:0015074">
    <property type="term" value="P:DNA integration"/>
    <property type="evidence" value="ECO:0007669"/>
    <property type="project" value="UniProtKB-KW"/>
</dbReference>
<dbReference type="RefSeq" id="WP_043167810.1">
    <property type="nucleotide sequence ID" value="NZ_JDUV01000039.1"/>
</dbReference>
<keyword evidence="3" id="KW-0238">DNA-binding</keyword>
<sequence>MASYEKYTLRTGETRWRVTYRKPDGSQTTKRGFRRKRDAETWAAEHVVIASATNTFIDPSAGNLTVGELYERWFDVMRPLWKPTYRHGVAVAWATHCRDVWARRKIASITCGELQAWVSGIAARRSASTTSRAFGVMNGVLGYAVKEKRLPSNPCDDVRLPARPKRKERRVYLTMGQLLDFADECGRGEELGADRRALILTLGLCGLRWGEAAALRVRDVDLKRRRLHIVSSTSKVDGEIIDGTPKNGRGRDVVMPRVVLEAVGPIVVRRRETDGDDARVFVDRSGAPLRPQSASSLKRNRTWWPSALRRLGWPAKQWPSPHDLRHTAASLAVHAGANVKALQRMLGHSSAAMTLDVYADLFDSDLDDVADALDRVAGDAT</sequence>
<dbReference type="SUPFAM" id="SSF56349">
    <property type="entry name" value="DNA breaking-rejoining enzymes"/>
    <property type="match status" value="1"/>
</dbReference>
<dbReference type="Gene3D" id="1.10.443.10">
    <property type="entry name" value="Intergrase catalytic core"/>
    <property type="match status" value="1"/>
</dbReference>
<dbReference type="PANTHER" id="PTHR30629">
    <property type="entry name" value="PROPHAGE INTEGRASE"/>
    <property type="match status" value="1"/>
</dbReference>
<comment type="caution">
    <text evidence="6">The sequence shown here is derived from an EMBL/GenBank/DDBJ whole genome shotgun (WGS) entry which is preliminary data.</text>
</comment>
<gene>
    <name evidence="6" type="ORF">BCAL_1183</name>
</gene>
<dbReference type="OrthoDB" id="1822491at2"/>
<dbReference type="Proteomes" id="UP000029072">
    <property type="component" value="Unassembled WGS sequence"/>
</dbReference>
<evidence type="ECO:0000256" key="1">
    <source>
        <dbReference type="ARBA" id="ARBA00008857"/>
    </source>
</evidence>
<organism evidence="6 7">
    <name type="scientific">Bifidobacterium callitrichos DSM 23973</name>
    <dbReference type="NCBI Taxonomy" id="1437609"/>
    <lineage>
        <taxon>Bacteria</taxon>
        <taxon>Bacillati</taxon>
        <taxon>Actinomycetota</taxon>
        <taxon>Actinomycetes</taxon>
        <taxon>Bifidobacteriales</taxon>
        <taxon>Bifidobacteriaceae</taxon>
        <taxon>Bifidobacterium</taxon>
    </lineage>
</organism>
<dbReference type="AlphaFoldDB" id="A0A086ZY50"/>